<protein>
    <submittedName>
        <fullName evidence="3">Uncharacterized protein</fullName>
    </submittedName>
</protein>
<keyword evidence="1" id="KW-0812">Transmembrane</keyword>
<keyword evidence="1" id="KW-1133">Transmembrane helix</keyword>
<proteinExistence type="predicted"/>
<dbReference type="WBParaSite" id="ACRNAN_Path_585.g2197.t1">
    <property type="protein sequence ID" value="ACRNAN_Path_585.g2197.t1"/>
    <property type="gene ID" value="ACRNAN_Path_585.g2197"/>
</dbReference>
<organism evidence="2 3">
    <name type="scientific">Acrobeloides nanus</name>
    <dbReference type="NCBI Taxonomy" id="290746"/>
    <lineage>
        <taxon>Eukaryota</taxon>
        <taxon>Metazoa</taxon>
        <taxon>Ecdysozoa</taxon>
        <taxon>Nematoda</taxon>
        <taxon>Chromadorea</taxon>
        <taxon>Rhabditida</taxon>
        <taxon>Tylenchina</taxon>
        <taxon>Cephalobomorpha</taxon>
        <taxon>Cephaloboidea</taxon>
        <taxon>Cephalobidae</taxon>
        <taxon>Acrobeloides</taxon>
    </lineage>
</organism>
<accession>A0A914C8L2</accession>
<keyword evidence="2" id="KW-1185">Reference proteome</keyword>
<evidence type="ECO:0000313" key="2">
    <source>
        <dbReference type="Proteomes" id="UP000887540"/>
    </source>
</evidence>
<keyword evidence="1" id="KW-0472">Membrane</keyword>
<feature type="transmembrane region" description="Helical" evidence="1">
    <location>
        <begin position="79"/>
        <end position="103"/>
    </location>
</feature>
<evidence type="ECO:0000256" key="1">
    <source>
        <dbReference type="SAM" id="Phobius"/>
    </source>
</evidence>
<feature type="transmembrane region" description="Helical" evidence="1">
    <location>
        <begin position="27"/>
        <end position="49"/>
    </location>
</feature>
<dbReference type="AlphaFoldDB" id="A0A914C8L2"/>
<evidence type="ECO:0000313" key="3">
    <source>
        <dbReference type="WBParaSite" id="ACRNAN_Path_585.g2197.t1"/>
    </source>
</evidence>
<reference evidence="3" key="1">
    <citation type="submission" date="2022-11" db="UniProtKB">
        <authorList>
            <consortium name="WormBaseParasite"/>
        </authorList>
    </citation>
    <scope>IDENTIFICATION</scope>
</reference>
<sequence length="125" mass="14871">MCALTSYYTLYLIFYILYMKKYDDTTAYIVFMISWMFLSSLTMIFLIYWQLNGYLTNLFQILRWPDQTYPKSTRNSIKIVYLLYFLTELFSVFYSLGALQALLTEKWIEGLSNDFGYTDGFGADL</sequence>
<dbReference type="Proteomes" id="UP000887540">
    <property type="component" value="Unplaced"/>
</dbReference>
<name>A0A914C8L2_9BILA</name>